<dbReference type="PRINTS" id="PR00463">
    <property type="entry name" value="EP450I"/>
</dbReference>
<keyword evidence="6 14" id="KW-0479">Metal-binding</keyword>
<feature type="transmembrane region" description="Helical" evidence="15">
    <location>
        <begin position="6"/>
        <end position="29"/>
    </location>
</feature>
<keyword evidence="5 14" id="KW-0349">Heme</keyword>
<keyword evidence="15" id="KW-0812">Transmembrane</keyword>
<reference evidence="16" key="1">
    <citation type="submission" date="2013-05" db="EMBL/GenBank/DDBJ databases">
        <authorList>
            <person name="Yim A.K.Y."/>
            <person name="Chan T.F."/>
            <person name="Ji K.M."/>
            <person name="Liu X.Y."/>
            <person name="Zhou J.W."/>
            <person name="Li R.Q."/>
            <person name="Yang K.Y."/>
            <person name="Li J."/>
            <person name="Li M."/>
            <person name="Law P.T.W."/>
            <person name="Wu Y.L."/>
            <person name="Cai Z.L."/>
            <person name="Qin H."/>
            <person name="Bao Y."/>
            <person name="Leung R.K.K."/>
            <person name="Ng P.K.S."/>
            <person name="Zou J."/>
            <person name="Zhong X.J."/>
            <person name="Ran P.X."/>
            <person name="Zhong N.S."/>
            <person name="Liu Z.G."/>
            <person name="Tsui S.K.W."/>
        </authorList>
    </citation>
    <scope>NUCLEOTIDE SEQUENCE</scope>
    <source>
        <strain evidence="16">Derf</strain>
        <tissue evidence="16">Whole organism</tissue>
    </source>
</reference>
<keyword evidence="7" id="KW-0256">Endoplasmic reticulum</keyword>
<dbReference type="CDD" id="cd11055">
    <property type="entry name" value="CYP3A-like"/>
    <property type="match status" value="1"/>
</dbReference>
<keyword evidence="12 15" id="KW-0472">Membrane</keyword>
<dbReference type="Gene3D" id="1.10.630.10">
    <property type="entry name" value="Cytochrome P450"/>
    <property type="match status" value="2"/>
</dbReference>
<sequence>MFGILYDYVIWTIELIIFGGVIVWIINYINRKQNYWNEHGVTSIKPLFLFGTDIELGFNDWPSITMRRVRRYGKFFGGYQLLTPTLTIMDPELIKQVFIKDFHCFINRAKLRTYHELLNQNLLFSLDKKWKRMRSIASPSFTTGKLRAMTKTMNGCVDRLFDLFEKIRNQSNGELETKKVIAGFTMDVIAAAGFSTNMNTNLGEDDQFFRNGLGLFRSSNFRMLAIFTFPKFLLNLLNIRFAFTEEAFEYFCNLTREIIKQRKTMKQRPTDLLQLMLDAEVDEKVVDDDNFDNLEATADEPQIDNDNKINQSVNKKKLTESEIIANAIFFLIAGFETTSSTIAHCLFLLAWHPEIQERLYEELKENLKDTDVNSIEYYDKVMLYLPYFQAVVKETLRLYPPVTILTRIVSVDDHSLNGIPLKRDTIIHIPTHAIHHCEDYYPDPERFDPERFMPENKDKLVPYTYMPFGMGPRNCIGMRFAYQEIRLALSRIIMTYRFETISGVTPKTTFTIVINITIQIENHKAIIYKYIQHCTIVKTVFLIAITSTVFYLYVQHKQRLWQRLGIPGPKPIFLLGTDHELGRQSWPKLTLERYRQYGKIFGSFQLLTPILTIHEPELIQQVFIKDFRNYANRMELRTYHKYFNENLFFTDIDKWKLHRLLLGKIRSTIPMMNQCIDQLFEHFERNIQQSNGHLNVRKFIMGLTMDVIAATGFSTAINSNDSTNVQDSFVEMGMALFRQNIFQTILAITLPKFLLRLLRIRLFFNEKPYNYFCNLVIRLIQQRKHDNDQKSADILQLILDAEVDDDVINDDNLDNLIITMNNESNQQSIINENKEKTKNLRSTLAKGKLTETEVIANSVLLLIAGFETTSSIIVHCLFEMAWNPTIQQRCYEELQAKLDGLDYNSHEYFDIIMHKLPYFESIIKETLRKYPPCSIIPRSVSVDHCQLNGIPLQKNTIIHLPTHAVHHCEDYYPEPEKFLPERFMPENRHNLVPYTYFPFGLGPRNCVGMRFAYQELHYCLSRLLLNYHFETLPETPSMLTFVKGTPVMQSLPFDLRITKRC</sequence>
<reference evidence="16" key="2">
    <citation type="journal article" date="2022" name="Res Sq">
        <title>Comparative Genomics Reveals Insights into the Divergent Evolution of Astigmatic Mites and Household Pest Adaptations.</title>
        <authorList>
            <person name="Xiong Q."/>
            <person name="Wan A.T.-Y."/>
            <person name="Liu X.-Y."/>
            <person name="Fung C.S.-H."/>
            <person name="Xiao X."/>
            <person name="Malainual N."/>
            <person name="Hou J."/>
            <person name="Wang L."/>
            <person name="Wang M."/>
            <person name="Yang K."/>
            <person name="Cui Y."/>
            <person name="Leung E."/>
            <person name="Nong W."/>
            <person name="Shin S.-K."/>
            <person name="Au S."/>
            <person name="Jeong K.Y."/>
            <person name="Chew F.T."/>
            <person name="Hui J."/>
            <person name="Leung T.F."/>
            <person name="Tungtrongchitr A."/>
            <person name="Zhong N."/>
            <person name="Liu Z."/>
            <person name="Tsui S."/>
        </authorList>
    </citation>
    <scope>NUCLEOTIDE SEQUENCE</scope>
    <source>
        <strain evidence="16">Derf</strain>
        <tissue evidence="16">Whole organism</tissue>
    </source>
</reference>
<dbReference type="InterPro" id="IPR002401">
    <property type="entry name" value="Cyt_P450_E_grp-I"/>
</dbReference>
<comment type="similarity">
    <text evidence="4">Belongs to the cytochrome P450 family.</text>
</comment>
<evidence type="ECO:0000256" key="5">
    <source>
        <dbReference type="ARBA" id="ARBA00022617"/>
    </source>
</evidence>
<dbReference type="PROSITE" id="PS00086">
    <property type="entry name" value="CYTOCHROME_P450"/>
    <property type="match status" value="2"/>
</dbReference>
<evidence type="ECO:0000256" key="11">
    <source>
        <dbReference type="ARBA" id="ARBA00023033"/>
    </source>
</evidence>
<dbReference type="PANTHER" id="PTHR24302:SF15">
    <property type="entry name" value="FATTY-ACID PEROXYGENASE"/>
    <property type="match status" value="1"/>
</dbReference>
<dbReference type="GO" id="GO:0020037">
    <property type="term" value="F:heme binding"/>
    <property type="evidence" value="ECO:0007669"/>
    <property type="project" value="InterPro"/>
</dbReference>
<evidence type="ECO:0000256" key="15">
    <source>
        <dbReference type="SAM" id="Phobius"/>
    </source>
</evidence>
<gene>
    <name evidence="16" type="ORF">DERF_005408</name>
</gene>
<organism evidence="16 17">
    <name type="scientific">Dermatophagoides farinae</name>
    <name type="common">American house dust mite</name>
    <dbReference type="NCBI Taxonomy" id="6954"/>
    <lineage>
        <taxon>Eukaryota</taxon>
        <taxon>Metazoa</taxon>
        <taxon>Ecdysozoa</taxon>
        <taxon>Arthropoda</taxon>
        <taxon>Chelicerata</taxon>
        <taxon>Arachnida</taxon>
        <taxon>Acari</taxon>
        <taxon>Acariformes</taxon>
        <taxon>Sarcoptiformes</taxon>
        <taxon>Astigmata</taxon>
        <taxon>Psoroptidia</taxon>
        <taxon>Analgoidea</taxon>
        <taxon>Pyroglyphidae</taxon>
        <taxon>Dermatophagoidinae</taxon>
        <taxon>Dermatophagoides</taxon>
    </lineage>
</organism>
<evidence type="ECO:0000256" key="8">
    <source>
        <dbReference type="ARBA" id="ARBA00022848"/>
    </source>
</evidence>
<dbReference type="GO" id="GO:0005506">
    <property type="term" value="F:iron ion binding"/>
    <property type="evidence" value="ECO:0007669"/>
    <property type="project" value="InterPro"/>
</dbReference>
<evidence type="ECO:0000256" key="6">
    <source>
        <dbReference type="ARBA" id="ARBA00022723"/>
    </source>
</evidence>
<dbReference type="InterPro" id="IPR001128">
    <property type="entry name" value="Cyt_P450"/>
</dbReference>
<dbReference type="FunFam" id="1.10.630.10:FF:000042">
    <property type="entry name" value="Cytochrome P450"/>
    <property type="match status" value="1"/>
</dbReference>
<accession>A0A922I9C8</accession>
<dbReference type="InterPro" id="IPR036396">
    <property type="entry name" value="Cyt_P450_sf"/>
</dbReference>
<keyword evidence="8" id="KW-0492">Microsome</keyword>
<evidence type="ECO:0000256" key="4">
    <source>
        <dbReference type="ARBA" id="ARBA00010617"/>
    </source>
</evidence>
<dbReference type="GO" id="GO:0008395">
    <property type="term" value="F:steroid hydroxylase activity"/>
    <property type="evidence" value="ECO:0007669"/>
    <property type="project" value="TreeGrafter"/>
</dbReference>
<protein>
    <recommendedName>
        <fullName evidence="18">Cytochrome P450</fullName>
    </recommendedName>
</protein>
<evidence type="ECO:0000313" key="16">
    <source>
        <dbReference type="EMBL" id="KAH9521778.1"/>
    </source>
</evidence>
<dbReference type="AlphaFoldDB" id="A0A922I9C8"/>
<keyword evidence="10 14" id="KW-0408">Iron</keyword>
<dbReference type="Pfam" id="PF00067">
    <property type="entry name" value="p450"/>
    <property type="match status" value="2"/>
</dbReference>
<keyword evidence="11" id="KW-0503">Monooxygenase</keyword>
<evidence type="ECO:0000256" key="2">
    <source>
        <dbReference type="ARBA" id="ARBA00004174"/>
    </source>
</evidence>
<evidence type="ECO:0000256" key="9">
    <source>
        <dbReference type="ARBA" id="ARBA00023002"/>
    </source>
</evidence>
<comment type="caution">
    <text evidence="16">The sequence shown here is derived from an EMBL/GenBank/DDBJ whole genome shotgun (WGS) entry which is preliminary data.</text>
</comment>
<keyword evidence="15" id="KW-1133">Transmembrane helix</keyword>
<dbReference type="SUPFAM" id="SSF48264">
    <property type="entry name" value="Cytochrome P450"/>
    <property type="match status" value="2"/>
</dbReference>
<dbReference type="GO" id="GO:0005789">
    <property type="term" value="C:endoplasmic reticulum membrane"/>
    <property type="evidence" value="ECO:0007669"/>
    <property type="project" value="UniProtKB-SubCell"/>
</dbReference>
<comment type="function">
    <text evidence="13">Cytochromes P450 are a group of heme-thiolate monooxygenases. They oxidize a variety of structurally unrelated compounds, including steroids, fatty acids, and xenobiotics.</text>
</comment>
<proteinExistence type="inferred from homology"/>
<evidence type="ECO:0000256" key="1">
    <source>
        <dbReference type="ARBA" id="ARBA00001971"/>
    </source>
</evidence>
<dbReference type="Proteomes" id="UP000790347">
    <property type="component" value="Unassembled WGS sequence"/>
</dbReference>
<evidence type="ECO:0000256" key="7">
    <source>
        <dbReference type="ARBA" id="ARBA00022824"/>
    </source>
</evidence>
<evidence type="ECO:0000256" key="3">
    <source>
        <dbReference type="ARBA" id="ARBA00004406"/>
    </source>
</evidence>
<dbReference type="InterPro" id="IPR017972">
    <property type="entry name" value="Cyt_P450_CS"/>
</dbReference>
<keyword evidence="9" id="KW-0560">Oxidoreductase</keyword>
<evidence type="ECO:0000256" key="12">
    <source>
        <dbReference type="ARBA" id="ARBA00023136"/>
    </source>
</evidence>
<feature type="binding site" description="axial binding residue" evidence="14">
    <location>
        <position position="475"/>
    </location>
    <ligand>
        <name>heme</name>
        <dbReference type="ChEBI" id="CHEBI:30413"/>
    </ligand>
    <ligandPart>
        <name>Fe</name>
        <dbReference type="ChEBI" id="CHEBI:18248"/>
    </ligandPart>
</feature>
<dbReference type="EMBL" id="ASGP02000002">
    <property type="protein sequence ID" value="KAH9521778.1"/>
    <property type="molecule type" value="Genomic_DNA"/>
</dbReference>
<dbReference type="PRINTS" id="PR00385">
    <property type="entry name" value="P450"/>
</dbReference>
<keyword evidence="17" id="KW-1185">Reference proteome</keyword>
<evidence type="ECO:0000256" key="13">
    <source>
        <dbReference type="ARBA" id="ARBA00043906"/>
    </source>
</evidence>
<dbReference type="InterPro" id="IPR050705">
    <property type="entry name" value="Cytochrome_P450_3A"/>
</dbReference>
<dbReference type="GO" id="GO:0016705">
    <property type="term" value="F:oxidoreductase activity, acting on paired donors, with incorporation or reduction of molecular oxygen"/>
    <property type="evidence" value="ECO:0007669"/>
    <property type="project" value="InterPro"/>
</dbReference>
<dbReference type="PANTHER" id="PTHR24302">
    <property type="entry name" value="CYTOCHROME P450 FAMILY 3"/>
    <property type="match status" value="1"/>
</dbReference>
<name>A0A922I9C8_DERFA</name>
<evidence type="ECO:0000313" key="17">
    <source>
        <dbReference type="Proteomes" id="UP000790347"/>
    </source>
</evidence>
<evidence type="ECO:0008006" key="18">
    <source>
        <dbReference type="Google" id="ProtNLM"/>
    </source>
</evidence>
<evidence type="ECO:0000256" key="14">
    <source>
        <dbReference type="PIRSR" id="PIRSR602401-1"/>
    </source>
</evidence>
<comment type="subcellular location">
    <subcellularLocation>
        <location evidence="3">Endoplasmic reticulum membrane</location>
        <topology evidence="3">Peripheral membrane protein</topology>
    </subcellularLocation>
    <subcellularLocation>
        <location evidence="2">Microsome membrane</location>
        <topology evidence="2">Peripheral membrane protein</topology>
    </subcellularLocation>
</comment>
<comment type="cofactor">
    <cofactor evidence="1 14">
        <name>heme</name>
        <dbReference type="ChEBI" id="CHEBI:30413"/>
    </cofactor>
</comment>
<evidence type="ECO:0000256" key="10">
    <source>
        <dbReference type="ARBA" id="ARBA00023004"/>
    </source>
</evidence>